<comment type="caution">
    <text evidence="2">The sequence shown here is derived from an EMBL/GenBank/DDBJ whole genome shotgun (WGS) entry which is preliminary data.</text>
</comment>
<proteinExistence type="predicted"/>
<evidence type="ECO:0000313" key="3">
    <source>
        <dbReference type="Proteomes" id="UP000232163"/>
    </source>
</evidence>
<dbReference type="KEGG" id="pht:BLM14_02995"/>
<protein>
    <recommendedName>
        <fullName evidence="4">SMODS and SLOG-associating 2TM effector domain-containing protein</fullName>
    </recommendedName>
</protein>
<gene>
    <name evidence="2" type="ORF">B5P45_27325</name>
</gene>
<sequence length="108" mass="11972">MADGFDDDELVKKLEKISENEFNDVIAREKTHANELAKYKAAAADRMSTAAITIGFFAPASAIVLNPGQMMDLNSGRALLVSIATLNWFVLSFALHNRGRYILRKELV</sequence>
<dbReference type="RefSeq" id="WP_099998028.1">
    <property type="nucleotide sequence ID" value="NZ_CP017940.1"/>
</dbReference>
<keyword evidence="1" id="KW-0472">Membrane</keyword>
<organism evidence="2 3">
    <name type="scientific">Phyllobacterium zundukense</name>
    <dbReference type="NCBI Taxonomy" id="1867719"/>
    <lineage>
        <taxon>Bacteria</taxon>
        <taxon>Pseudomonadati</taxon>
        <taxon>Pseudomonadota</taxon>
        <taxon>Alphaproteobacteria</taxon>
        <taxon>Hyphomicrobiales</taxon>
        <taxon>Phyllobacteriaceae</taxon>
        <taxon>Phyllobacterium</taxon>
    </lineage>
</organism>
<accession>A0A2N9VQ99</accession>
<dbReference type="EMBL" id="MZMT01000058">
    <property type="protein sequence ID" value="PIO41667.1"/>
    <property type="molecule type" value="Genomic_DNA"/>
</dbReference>
<keyword evidence="1" id="KW-0812">Transmembrane</keyword>
<keyword evidence="3" id="KW-1185">Reference proteome</keyword>
<dbReference type="AlphaFoldDB" id="A0A2N9VQ99"/>
<evidence type="ECO:0008006" key="4">
    <source>
        <dbReference type="Google" id="ProtNLM"/>
    </source>
</evidence>
<reference evidence="3" key="1">
    <citation type="journal article" date="2017" name="Int J Environ Stud">
        <title>Does the Miocene-Pliocene relict legume Oxytropis triphylla form nitrogen-fixing nodules with a combination of bacterial strains?</title>
        <authorList>
            <person name="Safronova V."/>
            <person name="Belimov A."/>
            <person name="Sazanova A."/>
            <person name="Kuznetsova I."/>
            <person name="Popova J."/>
            <person name="Andronov E."/>
            <person name="Verkhozina A."/>
            <person name="Tikhonovich I."/>
        </authorList>
    </citation>
    <scope>NUCLEOTIDE SEQUENCE [LARGE SCALE GENOMIC DNA]</scope>
    <source>
        <strain evidence="3">Tri-38</strain>
    </source>
</reference>
<name>A0A2N9VQ99_9HYPH</name>
<evidence type="ECO:0000256" key="1">
    <source>
        <dbReference type="SAM" id="Phobius"/>
    </source>
</evidence>
<keyword evidence="1" id="KW-1133">Transmembrane helix</keyword>
<feature type="transmembrane region" description="Helical" evidence="1">
    <location>
        <begin position="47"/>
        <end position="65"/>
    </location>
</feature>
<feature type="transmembrane region" description="Helical" evidence="1">
    <location>
        <begin position="77"/>
        <end position="95"/>
    </location>
</feature>
<evidence type="ECO:0000313" key="2">
    <source>
        <dbReference type="EMBL" id="PIO41667.1"/>
    </source>
</evidence>
<dbReference type="Proteomes" id="UP000232163">
    <property type="component" value="Unassembled WGS sequence"/>
</dbReference>
<dbReference type="OrthoDB" id="9952243at2"/>